<dbReference type="Pfam" id="PF11298">
    <property type="entry name" value="DUF3099"/>
    <property type="match status" value="1"/>
</dbReference>
<evidence type="ECO:0000313" key="3">
    <source>
        <dbReference type="EMBL" id="CAB4604858.1"/>
    </source>
</evidence>
<reference evidence="3" key="1">
    <citation type="submission" date="2020-05" db="EMBL/GenBank/DDBJ databases">
        <authorList>
            <person name="Chiriac C."/>
            <person name="Salcher M."/>
            <person name="Ghai R."/>
            <person name="Kavagutti S V."/>
        </authorList>
    </citation>
    <scope>NUCLEOTIDE SEQUENCE</scope>
</reference>
<keyword evidence="1" id="KW-0812">Transmembrane</keyword>
<dbReference type="AlphaFoldDB" id="A0A6J6H7W0"/>
<accession>A0A6J6H7W0</accession>
<feature type="transmembrane region" description="Helical" evidence="1">
    <location>
        <begin position="22"/>
        <end position="39"/>
    </location>
</feature>
<keyword evidence="1" id="KW-0472">Membrane</keyword>
<proteinExistence type="predicted"/>
<feature type="transmembrane region" description="Helical" evidence="1">
    <location>
        <begin position="45"/>
        <end position="65"/>
    </location>
</feature>
<evidence type="ECO:0000256" key="1">
    <source>
        <dbReference type="SAM" id="Phobius"/>
    </source>
</evidence>
<gene>
    <name evidence="2" type="ORF">UFOPK1410_00700</name>
    <name evidence="3" type="ORF">UFOPK1855_00050</name>
</gene>
<protein>
    <submittedName>
        <fullName evidence="3">Unannotated protein</fullName>
    </submittedName>
</protein>
<dbReference type="InterPro" id="IPR021449">
    <property type="entry name" value="DUF3099"/>
</dbReference>
<keyword evidence="1" id="KW-1133">Transmembrane helix</keyword>
<evidence type="ECO:0000313" key="2">
    <source>
        <dbReference type="EMBL" id="CAB4541061.1"/>
    </source>
</evidence>
<name>A0A6J6H7W0_9ZZZZ</name>
<dbReference type="EMBL" id="CAEZSH010000079">
    <property type="protein sequence ID" value="CAB4541061.1"/>
    <property type="molecule type" value="Genomic_DNA"/>
</dbReference>
<dbReference type="EMBL" id="CAEZUW010000004">
    <property type="protein sequence ID" value="CAB4604858.1"/>
    <property type="molecule type" value="Genomic_DNA"/>
</dbReference>
<organism evidence="3">
    <name type="scientific">freshwater metagenome</name>
    <dbReference type="NCBI Taxonomy" id="449393"/>
    <lineage>
        <taxon>unclassified sequences</taxon>
        <taxon>metagenomes</taxon>
        <taxon>ecological metagenomes</taxon>
    </lineage>
</organism>
<sequence length="98" mass="10588">MAKAQSVTTLGESPETDRKRRMIRYSIAMTVRVICLILGMFVQGWFMWVCFAGAVFLPYFAVILANAGSSGNTPKGQAVIEAPTLAIGADAFREAGKN</sequence>